<dbReference type="InterPro" id="IPR009003">
    <property type="entry name" value="Peptidase_S1_PA"/>
</dbReference>
<dbReference type="HOGENOM" id="CLU_072762_0_0_3"/>
<dbReference type="InterPro" id="IPR043504">
    <property type="entry name" value="Peptidase_S1_PA_chymotrypsin"/>
</dbReference>
<accession>E0U9M3</accession>
<dbReference type="PANTHER" id="PTHR22939:SF129">
    <property type="entry name" value="SERINE PROTEASE HTRA2, MITOCHONDRIAL"/>
    <property type="match status" value="1"/>
</dbReference>
<dbReference type="KEGG" id="cyj:Cyan7822_1838"/>
<dbReference type="eggNOG" id="COG0265">
    <property type="taxonomic scope" value="Bacteria"/>
</dbReference>
<dbReference type="Proteomes" id="UP000008206">
    <property type="component" value="Chromosome"/>
</dbReference>
<gene>
    <name evidence="2" type="ordered locus">Cyan7822_1838</name>
</gene>
<evidence type="ECO:0000313" key="3">
    <source>
        <dbReference type="Proteomes" id="UP000008206"/>
    </source>
</evidence>
<dbReference type="OrthoDB" id="581250at2"/>
<keyword evidence="1" id="KW-1133">Transmembrane helix</keyword>
<reference evidence="3" key="1">
    <citation type="journal article" date="2011" name="MBio">
        <title>Novel metabolic attributes of the genus Cyanothece, comprising a group of unicellular nitrogen-fixing Cyanobacteria.</title>
        <authorList>
            <person name="Bandyopadhyay A."/>
            <person name="Elvitigala T."/>
            <person name="Welsh E."/>
            <person name="Stockel J."/>
            <person name="Liberton M."/>
            <person name="Min H."/>
            <person name="Sherman L.A."/>
            <person name="Pakrasi H.B."/>
        </authorList>
    </citation>
    <scope>NUCLEOTIDE SEQUENCE [LARGE SCALE GENOMIC DNA]</scope>
    <source>
        <strain evidence="3">PCC 7822</strain>
    </source>
</reference>
<evidence type="ECO:0000256" key="1">
    <source>
        <dbReference type="SAM" id="Phobius"/>
    </source>
</evidence>
<dbReference type="AlphaFoldDB" id="E0U9M3"/>
<dbReference type="Pfam" id="PF13365">
    <property type="entry name" value="Trypsin_2"/>
    <property type="match status" value="1"/>
</dbReference>
<dbReference type="EMBL" id="CP002198">
    <property type="protein sequence ID" value="ADN13824.1"/>
    <property type="molecule type" value="Genomic_DNA"/>
</dbReference>
<proteinExistence type="predicted"/>
<protein>
    <submittedName>
        <fullName evidence="2">Peptidase S1 and S6 chymotrypsin/Hap</fullName>
    </submittedName>
</protein>
<dbReference type="STRING" id="497965.Cyan7822_1838"/>
<dbReference type="Gene3D" id="2.40.10.10">
    <property type="entry name" value="Trypsin-like serine proteases"/>
    <property type="match status" value="2"/>
</dbReference>
<dbReference type="SUPFAM" id="SSF50494">
    <property type="entry name" value="Trypsin-like serine proteases"/>
    <property type="match status" value="1"/>
</dbReference>
<evidence type="ECO:0000313" key="2">
    <source>
        <dbReference type="EMBL" id="ADN13824.1"/>
    </source>
</evidence>
<dbReference type="GO" id="GO:0006508">
    <property type="term" value="P:proteolysis"/>
    <property type="evidence" value="ECO:0007669"/>
    <property type="project" value="TreeGrafter"/>
</dbReference>
<feature type="transmembrane region" description="Helical" evidence="1">
    <location>
        <begin position="6"/>
        <end position="25"/>
    </location>
</feature>
<dbReference type="PANTHER" id="PTHR22939">
    <property type="entry name" value="SERINE PROTEASE FAMILY S1C HTRA-RELATED"/>
    <property type="match status" value="1"/>
</dbReference>
<dbReference type="GO" id="GO:0004252">
    <property type="term" value="F:serine-type endopeptidase activity"/>
    <property type="evidence" value="ECO:0007669"/>
    <property type="project" value="TreeGrafter"/>
</dbReference>
<sequence length="278" mass="30522">MTKNLQIFFVGLASLIIGLSTGLFLQGKGTDKVVQSPYTPRQQQTPNSPSSFGLNPPNFSYDQLYQIAQSITVKVLSGQTSGSGILIQKQGEIYTVVTNNHVLVFGLTNQSYRIKTEDNQIHNAQVIKSVDFKKNDLGLLQFRSQNNYKVATISSLAKINYEAEVYAAGFPAEIDSSSSEFVLSTGKIKMFSDLAFGGGYQIGSTNKVQKGMSGGPLLNRQGEIIGINGVHRYPLWGNPYVFEDGSVASPEKKQLMSQYSWAIPIQTFLNIAPEFARK</sequence>
<keyword evidence="1" id="KW-0812">Transmembrane</keyword>
<dbReference type="RefSeq" id="WP_013321930.1">
    <property type="nucleotide sequence ID" value="NC_014501.1"/>
</dbReference>
<name>E0U9M3_GLOV7</name>
<keyword evidence="3" id="KW-1185">Reference proteome</keyword>
<keyword evidence="1" id="KW-0472">Membrane</keyword>
<organism evidence="2 3">
    <name type="scientific">Gloeothece verrucosa (strain PCC 7822)</name>
    <name type="common">Cyanothece sp. (strain PCC 7822)</name>
    <dbReference type="NCBI Taxonomy" id="497965"/>
    <lineage>
        <taxon>Bacteria</taxon>
        <taxon>Bacillati</taxon>
        <taxon>Cyanobacteriota</taxon>
        <taxon>Cyanophyceae</taxon>
        <taxon>Oscillatoriophycideae</taxon>
        <taxon>Chroococcales</taxon>
        <taxon>Aphanothecaceae</taxon>
        <taxon>Gloeothece</taxon>
        <taxon>Gloeothece verrucosa</taxon>
    </lineage>
</organism>